<reference evidence="1 2" key="1">
    <citation type="submission" date="2006-03" db="EMBL/GenBank/DDBJ databases">
        <title>Complete sequence of Shewanella denitrificans OS217.</title>
        <authorList>
            <consortium name="US DOE Joint Genome Institute"/>
            <person name="Copeland A."/>
            <person name="Lucas S."/>
            <person name="Lapidus A."/>
            <person name="Barry K."/>
            <person name="Detter J.C."/>
            <person name="Glavina del Rio T."/>
            <person name="Hammon N."/>
            <person name="Israni S."/>
            <person name="Dalin E."/>
            <person name="Tice H."/>
            <person name="Pitluck S."/>
            <person name="Brettin T."/>
            <person name="Bruce D."/>
            <person name="Han C."/>
            <person name="Tapia R."/>
            <person name="Gilna P."/>
            <person name="Kiss H."/>
            <person name="Schmutz J."/>
            <person name="Larimer F."/>
            <person name="Land M."/>
            <person name="Hauser L."/>
            <person name="Kyrpides N."/>
            <person name="Lykidis A."/>
            <person name="Richardson P."/>
        </authorList>
    </citation>
    <scope>NUCLEOTIDE SEQUENCE [LARGE SCALE GENOMIC DNA]</scope>
    <source>
        <strain evidence="2">OS217 / ATCC BAA-1090 / DSM 15013</strain>
    </source>
</reference>
<dbReference type="AlphaFoldDB" id="Q12JF5"/>
<organism evidence="1 2">
    <name type="scientific">Shewanella denitrificans (strain OS217 / ATCC BAA-1090 / DSM 15013)</name>
    <dbReference type="NCBI Taxonomy" id="318161"/>
    <lineage>
        <taxon>Bacteria</taxon>
        <taxon>Pseudomonadati</taxon>
        <taxon>Pseudomonadota</taxon>
        <taxon>Gammaproteobacteria</taxon>
        <taxon>Alteromonadales</taxon>
        <taxon>Shewanellaceae</taxon>
        <taxon>Shewanella</taxon>
    </lineage>
</organism>
<keyword evidence="2" id="KW-1185">Reference proteome</keyword>
<accession>Q12JF5</accession>
<dbReference type="STRING" id="318161.Sden_3145"/>
<evidence type="ECO:0000313" key="1">
    <source>
        <dbReference type="EMBL" id="ABE56421.1"/>
    </source>
</evidence>
<dbReference type="RefSeq" id="WP_011497566.1">
    <property type="nucleotide sequence ID" value="NC_007954.1"/>
</dbReference>
<dbReference type="OrthoDB" id="6290412at2"/>
<name>Q12JF5_SHEDO</name>
<dbReference type="HOGENOM" id="CLU_844138_0_0_6"/>
<dbReference type="Proteomes" id="UP000001982">
    <property type="component" value="Chromosome"/>
</dbReference>
<proteinExistence type="predicted"/>
<dbReference type="eggNOG" id="ENOG502ZCGI">
    <property type="taxonomic scope" value="Bacteria"/>
</dbReference>
<dbReference type="KEGG" id="sdn:Sden_3145"/>
<dbReference type="EMBL" id="CP000302">
    <property type="protein sequence ID" value="ABE56421.1"/>
    <property type="molecule type" value="Genomic_DNA"/>
</dbReference>
<protein>
    <submittedName>
        <fullName evidence="1">Uncharacterized protein</fullName>
    </submittedName>
</protein>
<evidence type="ECO:0000313" key="2">
    <source>
        <dbReference type="Proteomes" id="UP000001982"/>
    </source>
</evidence>
<gene>
    <name evidence="1" type="ordered locus">Sden_3145</name>
</gene>
<sequence>MTIHIEQSDMQSVEQLTGKNQLLLTMIPNATSWVKANLANKSNILSFSSEDELVEQLGIGLSGTSIIALQGSNLTVEIKKLMEMNIEDILMLLADETSAQTSAATLAEIAMRYHLITNDELGLVGQFLQDNAITVPVGWWTGLQDTIECYQSLIYAEKTLKQKSHVRVDAINWGLTRAQTLAELARYYCLYLHLHKHTQGDLVQINALTKQLVNVVLSNLDCPLVAYELDPANLQQAIVQWFKSGSNLGFSCLTSGLLCVARNINLTNADRINEEVTTYLKQLQQLLSEQLSTDNYVNQAGACRHYTYSLPMRTIMLNVNHIGCLSLHSDVPSA</sequence>